<dbReference type="InterPro" id="IPR051199">
    <property type="entry name" value="LPS_LOS_Heptosyltrfase"/>
</dbReference>
<evidence type="ECO:0000256" key="3">
    <source>
        <dbReference type="SAM" id="MobiDB-lite"/>
    </source>
</evidence>
<dbReference type="RefSeq" id="WP_085230073.1">
    <property type="nucleotide sequence ID" value="NZ_BSQD01000016.1"/>
</dbReference>
<gene>
    <name evidence="4" type="ORF">SAMN06295900_11843</name>
</gene>
<dbReference type="InterPro" id="IPR002201">
    <property type="entry name" value="Glyco_trans_9"/>
</dbReference>
<sequence>MIKERCAAWPPNTIAVVCLQRIGDVLLSTALVRSIKRQWPDAQVDMIVFRGTESALEHNPDIRRVTVVERRASWRSRIGDAARIWRRYDLACVLQASTRGRFYAWAAARYRIGVLDPDCPQRASRVMIDRLVPDEHRRVHTLTSNLALTQVMGIPPVADVVPPGIGEEPARRAALDARLAAAQAPFAVIHPSPMFAYKQWRLDGWVETVRRLRDAGFAVVLTGGPAPAEAEYAEQVVAHASAPVLNLVGQLSLGETAEVIRRAALFVGPDTGVTHIAAACGTPTVAIFGPSNPMRWGPWPSAWPAGREPWPLRGSARRGNVFLLQGEGDCVPCKAEGCERHVTSTSRCLTELDARRVLAAVADVLDRPDLVPAGVTQPVVGPGPDIVRGTPAFSGGRRGASPTPA</sequence>
<dbReference type="AlphaFoldDB" id="A0A1X7GTF3"/>
<dbReference type="GO" id="GO:0009244">
    <property type="term" value="P:lipopolysaccharide core region biosynthetic process"/>
    <property type="evidence" value="ECO:0007669"/>
    <property type="project" value="TreeGrafter"/>
</dbReference>
<proteinExistence type="predicted"/>
<organism evidence="4 5">
    <name type="scientific">Trinickia caryophylli</name>
    <name type="common">Paraburkholderia caryophylli</name>
    <dbReference type="NCBI Taxonomy" id="28094"/>
    <lineage>
        <taxon>Bacteria</taxon>
        <taxon>Pseudomonadati</taxon>
        <taxon>Pseudomonadota</taxon>
        <taxon>Betaproteobacteria</taxon>
        <taxon>Burkholderiales</taxon>
        <taxon>Burkholderiaceae</taxon>
        <taxon>Trinickia</taxon>
    </lineage>
</organism>
<dbReference type="OrthoDB" id="9781892at2"/>
<dbReference type="Proteomes" id="UP000192911">
    <property type="component" value="Unassembled WGS sequence"/>
</dbReference>
<dbReference type="GO" id="GO:0008713">
    <property type="term" value="F:ADP-heptose-lipopolysaccharide heptosyltransferase activity"/>
    <property type="evidence" value="ECO:0007669"/>
    <property type="project" value="TreeGrafter"/>
</dbReference>
<accession>A0A1X7GTF3</accession>
<dbReference type="GO" id="GO:0005829">
    <property type="term" value="C:cytosol"/>
    <property type="evidence" value="ECO:0007669"/>
    <property type="project" value="TreeGrafter"/>
</dbReference>
<evidence type="ECO:0000256" key="2">
    <source>
        <dbReference type="ARBA" id="ARBA00022679"/>
    </source>
</evidence>
<evidence type="ECO:0000256" key="1">
    <source>
        <dbReference type="ARBA" id="ARBA00022676"/>
    </source>
</evidence>
<dbReference type="Gene3D" id="3.40.50.2000">
    <property type="entry name" value="Glycogen Phosphorylase B"/>
    <property type="match status" value="2"/>
</dbReference>
<keyword evidence="5" id="KW-1185">Reference proteome</keyword>
<keyword evidence="1" id="KW-0328">Glycosyltransferase</keyword>
<evidence type="ECO:0000313" key="5">
    <source>
        <dbReference type="Proteomes" id="UP000192911"/>
    </source>
</evidence>
<name>A0A1X7GTF3_TRICW</name>
<dbReference type="EMBL" id="FXAH01000018">
    <property type="protein sequence ID" value="SMF74500.1"/>
    <property type="molecule type" value="Genomic_DNA"/>
</dbReference>
<dbReference type="GeneID" id="95551140"/>
<reference evidence="5" key="1">
    <citation type="submission" date="2017-04" db="EMBL/GenBank/DDBJ databases">
        <authorList>
            <person name="Varghese N."/>
            <person name="Submissions S."/>
        </authorList>
    </citation>
    <scope>NUCLEOTIDE SEQUENCE [LARGE SCALE GENOMIC DNA]</scope>
    <source>
        <strain evidence="5">Ballard 720</strain>
    </source>
</reference>
<dbReference type="PANTHER" id="PTHR30160:SF1">
    <property type="entry name" value="LIPOPOLYSACCHARIDE 1,2-N-ACETYLGLUCOSAMINETRANSFERASE-RELATED"/>
    <property type="match status" value="1"/>
</dbReference>
<evidence type="ECO:0000313" key="4">
    <source>
        <dbReference type="EMBL" id="SMF74500.1"/>
    </source>
</evidence>
<dbReference type="PANTHER" id="PTHR30160">
    <property type="entry name" value="TETRAACYLDISACCHARIDE 4'-KINASE-RELATED"/>
    <property type="match status" value="1"/>
</dbReference>
<dbReference type="SUPFAM" id="SSF53756">
    <property type="entry name" value="UDP-Glycosyltransferase/glycogen phosphorylase"/>
    <property type="match status" value="1"/>
</dbReference>
<feature type="region of interest" description="Disordered" evidence="3">
    <location>
        <begin position="381"/>
        <end position="405"/>
    </location>
</feature>
<dbReference type="Pfam" id="PF01075">
    <property type="entry name" value="Glyco_transf_9"/>
    <property type="match status" value="1"/>
</dbReference>
<dbReference type="CDD" id="cd03789">
    <property type="entry name" value="GT9_LPS_heptosyltransferase"/>
    <property type="match status" value="1"/>
</dbReference>
<keyword evidence="2 4" id="KW-0808">Transferase</keyword>
<protein>
    <submittedName>
        <fullName evidence="4">Heptosyltransferase-3</fullName>
    </submittedName>
</protein>
<dbReference type="STRING" id="28094.SAMN06295900_11843"/>